<name>A0A182M2U4_9DIPT</name>
<dbReference type="SMART" id="SM00355">
    <property type="entry name" value="ZnF_C2H2"/>
    <property type="match status" value="3"/>
</dbReference>
<dbReference type="InterPro" id="IPR013087">
    <property type="entry name" value="Znf_C2H2_type"/>
</dbReference>
<reference evidence="3" key="1">
    <citation type="submission" date="2013-09" db="EMBL/GenBank/DDBJ databases">
        <title>The Genome Sequence of Anopheles culicifacies species A.</title>
        <authorList>
            <consortium name="The Broad Institute Genomics Platform"/>
            <person name="Neafsey D.E."/>
            <person name="Besansky N."/>
            <person name="Howell P."/>
            <person name="Walton C."/>
            <person name="Young S.K."/>
            <person name="Zeng Q."/>
            <person name="Gargeya S."/>
            <person name="Fitzgerald M."/>
            <person name="Haas B."/>
            <person name="Abouelleil A."/>
            <person name="Allen A.W."/>
            <person name="Alvarado L."/>
            <person name="Arachchi H.M."/>
            <person name="Berlin A.M."/>
            <person name="Chapman S.B."/>
            <person name="Gainer-Dewar J."/>
            <person name="Goldberg J."/>
            <person name="Griggs A."/>
            <person name="Gujja S."/>
            <person name="Hansen M."/>
            <person name="Howarth C."/>
            <person name="Imamovic A."/>
            <person name="Ireland A."/>
            <person name="Larimer J."/>
            <person name="McCowan C."/>
            <person name="Murphy C."/>
            <person name="Pearson M."/>
            <person name="Poon T.W."/>
            <person name="Priest M."/>
            <person name="Roberts A."/>
            <person name="Saif S."/>
            <person name="Shea T."/>
            <person name="Sisk P."/>
            <person name="Sykes S."/>
            <person name="Wortman J."/>
            <person name="Nusbaum C."/>
            <person name="Birren B."/>
        </authorList>
    </citation>
    <scope>NUCLEOTIDE SEQUENCE [LARGE SCALE GENOMIC DNA]</scope>
    <source>
        <strain evidence="3">A-37</strain>
    </source>
</reference>
<evidence type="ECO:0000259" key="1">
    <source>
        <dbReference type="PROSITE" id="PS00028"/>
    </source>
</evidence>
<protein>
    <recommendedName>
        <fullName evidence="1">C2H2-type domain-containing protein</fullName>
    </recommendedName>
</protein>
<sequence length="136" mass="15855">MYRKIIEFRVKITLVDALEFSVCGIGNCALQFKTKAALLDHLHVDHDMKTMESYEPIKCFHCTVPFGDVEDYANHIALHGYNRFVCMLCLCYHFLLSYVVDHMRESHGCTMGYTEEPIGDVQRSRGVGKRHWYWCV</sequence>
<dbReference type="EnsemblMetazoa" id="ACUA008085-RA">
    <property type="protein sequence ID" value="ACUA008085-PA"/>
    <property type="gene ID" value="ACUA008085"/>
</dbReference>
<keyword evidence="3" id="KW-1185">Reference proteome</keyword>
<dbReference type="EMBL" id="AXCM01001324">
    <property type="status" value="NOT_ANNOTATED_CDS"/>
    <property type="molecule type" value="Genomic_DNA"/>
</dbReference>
<dbReference type="PROSITE" id="PS00028">
    <property type="entry name" value="ZINC_FINGER_C2H2_1"/>
    <property type="match status" value="2"/>
</dbReference>
<feature type="domain" description="C2H2-type" evidence="1">
    <location>
        <begin position="59"/>
        <end position="79"/>
    </location>
</feature>
<organism evidence="2 3">
    <name type="scientific">Anopheles culicifacies</name>
    <dbReference type="NCBI Taxonomy" id="139723"/>
    <lineage>
        <taxon>Eukaryota</taxon>
        <taxon>Metazoa</taxon>
        <taxon>Ecdysozoa</taxon>
        <taxon>Arthropoda</taxon>
        <taxon>Hexapoda</taxon>
        <taxon>Insecta</taxon>
        <taxon>Pterygota</taxon>
        <taxon>Neoptera</taxon>
        <taxon>Endopterygota</taxon>
        <taxon>Diptera</taxon>
        <taxon>Nematocera</taxon>
        <taxon>Culicoidea</taxon>
        <taxon>Culicidae</taxon>
        <taxon>Anophelinae</taxon>
        <taxon>Anopheles</taxon>
        <taxon>culicifacies species complex</taxon>
    </lineage>
</organism>
<evidence type="ECO:0000313" key="3">
    <source>
        <dbReference type="Proteomes" id="UP000075883"/>
    </source>
</evidence>
<accession>A0A182M2U4</accession>
<dbReference type="Proteomes" id="UP000075883">
    <property type="component" value="Unassembled WGS sequence"/>
</dbReference>
<reference evidence="2" key="2">
    <citation type="submission" date="2020-05" db="UniProtKB">
        <authorList>
            <consortium name="EnsemblMetazoa"/>
        </authorList>
    </citation>
    <scope>IDENTIFICATION</scope>
    <source>
        <strain evidence="2">A-37</strain>
    </source>
</reference>
<feature type="domain" description="C2H2-type" evidence="1">
    <location>
        <begin position="23"/>
        <end position="46"/>
    </location>
</feature>
<dbReference type="VEuPathDB" id="VectorBase:ACUA008085"/>
<dbReference type="AlphaFoldDB" id="A0A182M2U4"/>
<proteinExistence type="predicted"/>
<evidence type="ECO:0000313" key="2">
    <source>
        <dbReference type="EnsemblMetazoa" id="ACUA008085-PA"/>
    </source>
</evidence>